<reference evidence="7 8" key="1">
    <citation type="submission" date="2015-11" db="EMBL/GenBank/DDBJ databases">
        <title>Expanding the genomic diversity of Burkholderia species for the development of highly accurate diagnostics.</title>
        <authorList>
            <person name="Sahl J."/>
            <person name="Keim P."/>
            <person name="Wagner D."/>
        </authorList>
    </citation>
    <scope>NUCLEOTIDE SEQUENCE [LARGE SCALE GENOMIC DNA]</scope>
    <source>
        <strain evidence="5 8">MSMB2036</strain>
        <strain evidence="6 7">MSMB2058</strain>
    </source>
</reference>
<name>A0A104HGY8_9BURK</name>
<dbReference type="GO" id="GO:0003677">
    <property type="term" value="F:DNA binding"/>
    <property type="evidence" value="ECO:0007669"/>
    <property type="project" value="UniProtKB-KW"/>
</dbReference>
<dbReference type="Gene3D" id="1.10.10.10">
    <property type="entry name" value="Winged helix-like DNA-binding domain superfamily/Winged helix DNA-binding domain"/>
    <property type="match status" value="1"/>
</dbReference>
<evidence type="ECO:0000313" key="5">
    <source>
        <dbReference type="EMBL" id="KVG59350.1"/>
    </source>
</evidence>
<sequence length="241" mass="26966">MNIDLTTWWRDVFAGFGQVVTEKNLLHQMIRFGKRLGFDYVAGGAKGMIVTSQDEVRIVSNYPQAWLDRYMQKNYAAIDPTIRIGARSRSLVIWGDALFRKTPHLWAEAQQFGLKAGLSQPGWARGGIFMMLSLARSGEPVTMAEAAELQPYLLLLTEFFISKMQDLIDKSDATRIRMQLSPREIEVLKWSAAGKTVIELSAILGVTGATVQFHLQNAKRKLGVSTKIQATDHARRLGLIG</sequence>
<evidence type="ECO:0000313" key="7">
    <source>
        <dbReference type="Proteomes" id="UP000061665"/>
    </source>
</evidence>
<dbReference type="PROSITE" id="PS50043">
    <property type="entry name" value="HTH_LUXR_2"/>
    <property type="match status" value="1"/>
</dbReference>
<evidence type="ECO:0000259" key="4">
    <source>
        <dbReference type="PROSITE" id="PS50043"/>
    </source>
</evidence>
<dbReference type="PANTHER" id="PTHR44688:SF16">
    <property type="entry name" value="DNA-BINDING TRANSCRIPTIONAL ACTIVATOR DEVR_DOSR"/>
    <property type="match status" value="1"/>
</dbReference>
<evidence type="ECO:0000256" key="1">
    <source>
        <dbReference type="ARBA" id="ARBA00023015"/>
    </source>
</evidence>
<dbReference type="PANTHER" id="PTHR44688">
    <property type="entry name" value="DNA-BINDING TRANSCRIPTIONAL ACTIVATOR DEVR_DOSR"/>
    <property type="match status" value="1"/>
</dbReference>
<dbReference type="InterPro" id="IPR036388">
    <property type="entry name" value="WH-like_DNA-bd_sf"/>
</dbReference>
<comment type="caution">
    <text evidence="5">The sequence shown here is derived from an EMBL/GenBank/DDBJ whole genome shotgun (WGS) entry which is preliminary data.</text>
</comment>
<dbReference type="EMBL" id="LOXM01000217">
    <property type="protein sequence ID" value="KVG59350.1"/>
    <property type="molecule type" value="Genomic_DNA"/>
</dbReference>
<protein>
    <recommendedName>
        <fullName evidence="4">HTH luxR-type domain-containing protein</fullName>
    </recommendedName>
</protein>
<dbReference type="InterPro" id="IPR016032">
    <property type="entry name" value="Sig_transdc_resp-reg_C-effctor"/>
</dbReference>
<keyword evidence="3" id="KW-0804">Transcription</keyword>
<dbReference type="Pfam" id="PF03472">
    <property type="entry name" value="Autoind_bind"/>
    <property type="match status" value="1"/>
</dbReference>
<dbReference type="SMART" id="SM00421">
    <property type="entry name" value="HTH_LUXR"/>
    <property type="match status" value="1"/>
</dbReference>
<dbReference type="SUPFAM" id="SSF75516">
    <property type="entry name" value="Pheromone-binding domain of LuxR-like quorum-sensing transcription factors"/>
    <property type="match status" value="1"/>
</dbReference>
<dbReference type="CDD" id="cd06170">
    <property type="entry name" value="LuxR_C_like"/>
    <property type="match status" value="1"/>
</dbReference>
<dbReference type="Gene3D" id="3.30.450.80">
    <property type="entry name" value="Transcription factor LuxR-like, autoinducer-binding domain"/>
    <property type="match status" value="1"/>
</dbReference>
<dbReference type="SUPFAM" id="SSF46894">
    <property type="entry name" value="C-terminal effector domain of the bipartite response regulators"/>
    <property type="match status" value="1"/>
</dbReference>
<gene>
    <name evidence="5" type="ORF">WJ33_34095</name>
    <name evidence="6" type="ORF">WJ53_22305</name>
</gene>
<dbReference type="EMBL" id="LOZE01000138">
    <property type="protein sequence ID" value="KVM19858.1"/>
    <property type="molecule type" value="Genomic_DNA"/>
</dbReference>
<dbReference type="InterPro" id="IPR005143">
    <property type="entry name" value="TF_LuxR_autoind-bd_dom"/>
</dbReference>
<dbReference type="GO" id="GO:0006355">
    <property type="term" value="P:regulation of DNA-templated transcription"/>
    <property type="evidence" value="ECO:0007669"/>
    <property type="project" value="InterPro"/>
</dbReference>
<dbReference type="InterPro" id="IPR000792">
    <property type="entry name" value="Tscrpt_reg_LuxR_C"/>
</dbReference>
<dbReference type="Proteomes" id="UP000064029">
    <property type="component" value="Unassembled WGS sequence"/>
</dbReference>
<feature type="domain" description="HTH luxR-type" evidence="4">
    <location>
        <begin position="172"/>
        <end position="238"/>
    </location>
</feature>
<organism evidence="5 8">
    <name type="scientific">Burkholderia ubonensis</name>
    <dbReference type="NCBI Taxonomy" id="101571"/>
    <lineage>
        <taxon>Bacteria</taxon>
        <taxon>Pseudomonadati</taxon>
        <taxon>Pseudomonadota</taxon>
        <taxon>Betaproteobacteria</taxon>
        <taxon>Burkholderiales</taxon>
        <taxon>Burkholderiaceae</taxon>
        <taxon>Burkholderia</taxon>
        <taxon>Burkholderia cepacia complex</taxon>
    </lineage>
</organism>
<evidence type="ECO:0000313" key="6">
    <source>
        <dbReference type="EMBL" id="KVM19858.1"/>
    </source>
</evidence>
<dbReference type="InterPro" id="IPR036693">
    <property type="entry name" value="TF_LuxR_autoind-bd_dom_sf"/>
</dbReference>
<accession>A0A104HGY8</accession>
<evidence type="ECO:0000256" key="2">
    <source>
        <dbReference type="ARBA" id="ARBA00023125"/>
    </source>
</evidence>
<dbReference type="RefSeq" id="WP_059724219.1">
    <property type="nucleotide sequence ID" value="NZ_CP013415.1"/>
</dbReference>
<dbReference type="PRINTS" id="PR00038">
    <property type="entry name" value="HTHLUXR"/>
</dbReference>
<dbReference type="OrthoDB" id="9774661at2"/>
<dbReference type="AlphaFoldDB" id="A0A104HGY8"/>
<dbReference type="Pfam" id="PF00196">
    <property type="entry name" value="GerE"/>
    <property type="match status" value="1"/>
</dbReference>
<keyword evidence="1" id="KW-0805">Transcription regulation</keyword>
<evidence type="ECO:0000256" key="3">
    <source>
        <dbReference type="ARBA" id="ARBA00023163"/>
    </source>
</evidence>
<evidence type="ECO:0000313" key="8">
    <source>
        <dbReference type="Proteomes" id="UP000064029"/>
    </source>
</evidence>
<keyword evidence="2" id="KW-0238">DNA-binding</keyword>
<dbReference type="Proteomes" id="UP000061665">
    <property type="component" value="Unassembled WGS sequence"/>
</dbReference>
<proteinExistence type="predicted"/>